<dbReference type="AlphaFoldDB" id="A0A8C4Z778"/>
<keyword evidence="3" id="KW-0812">Transmembrane</keyword>
<accession>A0A8C4Z778</accession>
<evidence type="ECO:0000259" key="12">
    <source>
        <dbReference type="PROSITE" id="PS50853"/>
    </source>
</evidence>
<evidence type="ECO:0000256" key="2">
    <source>
        <dbReference type="ARBA" id="ARBA00008921"/>
    </source>
</evidence>
<evidence type="ECO:0000256" key="11">
    <source>
        <dbReference type="SAM" id="SignalP"/>
    </source>
</evidence>
<dbReference type="Ensembl" id="ENSGMOT00000008375.2">
    <property type="protein sequence ID" value="ENSGMOP00000008142.2"/>
    <property type="gene ID" value="ENSGMOG00000007606.2"/>
</dbReference>
<feature type="compositionally biased region" description="Basic and acidic residues" evidence="10">
    <location>
        <begin position="611"/>
        <end position="626"/>
    </location>
</feature>
<dbReference type="CDD" id="cd00063">
    <property type="entry name" value="FN3"/>
    <property type="match status" value="2"/>
</dbReference>
<dbReference type="Gene3D" id="2.60.40.10">
    <property type="entry name" value="Immunoglobulins"/>
    <property type="match status" value="4"/>
</dbReference>
<evidence type="ECO:0000256" key="8">
    <source>
        <dbReference type="ARBA" id="ARBA00023170"/>
    </source>
</evidence>
<evidence type="ECO:0000256" key="6">
    <source>
        <dbReference type="ARBA" id="ARBA00022989"/>
    </source>
</evidence>
<organism evidence="13 14">
    <name type="scientific">Gadus morhua</name>
    <name type="common">Atlantic cod</name>
    <dbReference type="NCBI Taxonomy" id="8049"/>
    <lineage>
        <taxon>Eukaryota</taxon>
        <taxon>Metazoa</taxon>
        <taxon>Chordata</taxon>
        <taxon>Craniata</taxon>
        <taxon>Vertebrata</taxon>
        <taxon>Euteleostomi</taxon>
        <taxon>Actinopterygii</taxon>
        <taxon>Neopterygii</taxon>
        <taxon>Teleostei</taxon>
        <taxon>Neoteleostei</taxon>
        <taxon>Acanthomorphata</taxon>
        <taxon>Zeiogadaria</taxon>
        <taxon>Gadariae</taxon>
        <taxon>Gadiformes</taxon>
        <taxon>Gadoidei</taxon>
        <taxon>Gadidae</taxon>
        <taxon>Gadus</taxon>
    </lineage>
</organism>
<dbReference type="Proteomes" id="UP000694546">
    <property type="component" value="Chromosome 12"/>
</dbReference>
<dbReference type="SMART" id="SM00060">
    <property type="entry name" value="FN3"/>
    <property type="match status" value="4"/>
</dbReference>
<evidence type="ECO:0000256" key="4">
    <source>
        <dbReference type="ARBA" id="ARBA00022729"/>
    </source>
</evidence>
<dbReference type="InterPro" id="IPR003961">
    <property type="entry name" value="FN3_dom"/>
</dbReference>
<dbReference type="InterPro" id="IPR013783">
    <property type="entry name" value="Ig-like_fold"/>
</dbReference>
<protein>
    <recommendedName>
        <fullName evidence="12">Fibronectin type-III domain-containing protein</fullName>
    </recommendedName>
</protein>
<dbReference type="PANTHER" id="PTHR48423">
    <property type="entry name" value="INTERLEUKIN-27 RECEPTOR SUBUNIT ALPHA"/>
    <property type="match status" value="1"/>
</dbReference>
<dbReference type="PROSITE" id="PS50853">
    <property type="entry name" value="FN3"/>
    <property type="match status" value="3"/>
</dbReference>
<feature type="signal peptide" evidence="11">
    <location>
        <begin position="1"/>
        <end position="25"/>
    </location>
</feature>
<reference evidence="13" key="1">
    <citation type="submission" date="2025-08" db="UniProtKB">
        <authorList>
            <consortium name="Ensembl"/>
        </authorList>
    </citation>
    <scope>IDENTIFICATION</scope>
</reference>
<sequence>QRMAPKFPTWCVCIVTALVVHCSTGENQLIWSSAGEVVKRGSSFKIFCTFPSTCEIEVHLSDNLRQYERHNSSTVYIDAVNITNSATYSCQCKLERYLCGIDIRCIHLTDEHLMCHRVTSQPKKPKAIPEIRPGSIEGPGSFTFRANLMVESSVQMISVEVLAHNVLGRSESDTYNFTLSDIVKPSPPVLNLVECSSRSCNITWGHSLKVNLQVHLQVQYRDDWLNTSSELPSVLSLEPSRNYSFRARAKLNSGLWSDWSTLVQNRTQEEAPNKELDIWFARATSPPNILTVYWKSLNESEARGRVLGYLVHINDNHTESRTTHNVSANDAHFSVQSCVSCLVTVSAYNSKGSSPPARVPSFFKTAQPPQELHVTESKDNVSLYWRKADHTLQSTGYLVEWYLQDQQFEKLQWMRLSSAESQAVITEIDPNKCYDGAVYVFYENALGKASFTGVNTLVSVPTGAPSVNRDGEGQAVTLTWTQIPWRQRGGCIRNYTVYVKNNKDSEHMYHVPASEHQYTIDHLPPDTYIVWVTAWTEKGEGPRGETIKFIIQRKPHAAFLEQHIDGAMCCYIISASCLCAIGILLCRLKMILISLKDVPDPSNSKLAKSFTDNKENDEDLGRREGPTDASSVLRPDWDSGTEPQTPYLKSLAQASDSSDYTHSSQDTGTTTGYIASQAEQSVLEEGQEEDEECIDHYPSNVFDEPIVFGRGLTLDAVKIDCRNLWENDG</sequence>
<feature type="domain" description="Fibronectin type-III" evidence="12">
    <location>
        <begin position="461"/>
        <end position="554"/>
    </location>
</feature>
<name>A0A8C4Z778_GADMO</name>
<comment type="similarity">
    <text evidence="2">Belongs to the type I cytokine receptor family. Type 2 subfamily.</text>
</comment>
<reference evidence="13" key="2">
    <citation type="submission" date="2025-09" db="UniProtKB">
        <authorList>
            <consortium name="Ensembl"/>
        </authorList>
    </citation>
    <scope>IDENTIFICATION</scope>
</reference>
<dbReference type="InterPro" id="IPR052672">
    <property type="entry name" value="Type1_Cytokine_Rcpt_Type2"/>
</dbReference>
<feature type="region of interest" description="Disordered" evidence="10">
    <location>
        <begin position="603"/>
        <end position="645"/>
    </location>
</feature>
<keyword evidence="6" id="KW-1133">Transmembrane helix</keyword>
<dbReference type="Pfam" id="PF00041">
    <property type="entry name" value="fn3"/>
    <property type="match status" value="1"/>
</dbReference>
<feature type="domain" description="Fibronectin type-III" evidence="12">
    <location>
        <begin position="368"/>
        <end position="460"/>
    </location>
</feature>
<evidence type="ECO:0000256" key="1">
    <source>
        <dbReference type="ARBA" id="ARBA00004479"/>
    </source>
</evidence>
<dbReference type="SUPFAM" id="SSF49265">
    <property type="entry name" value="Fibronectin type III"/>
    <property type="match status" value="2"/>
</dbReference>
<dbReference type="OMA" id="YIISASC"/>
<evidence type="ECO:0000313" key="14">
    <source>
        <dbReference type="Proteomes" id="UP000694546"/>
    </source>
</evidence>
<dbReference type="GeneTree" id="ENSGT00940000159829"/>
<keyword evidence="8" id="KW-0675">Receptor</keyword>
<keyword evidence="4 11" id="KW-0732">Signal</keyword>
<keyword evidence="5" id="KW-0677">Repeat</keyword>
<feature type="chain" id="PRO_5046021286" description="Fibronectin type-III domain-containing protein" evidence="11">
    <location>
        <begin position="26"/>
        <end position="729"/>
    </location>
</feature>
<keyword evidence="9" id="KW-0325">Glycoprotein</keyword>
<evidence type="ECO:0000256" key="9">
    <source>
        <dbReference type="ARBA" id="ARBA00023180"/>
    </source>
</evidence>
<evidence type="ECO:0000256" key="7">
    <source>
        <dbReference type="ARBA" id="ARBA00023136"/>
    </source>
</evidence>
<evidence type="ECO:0000256" key="3">
    <source>
        <dbReference type="ARBA" id="ARBA00022692"/>
    </source>
</evidence>
<dbReference type="PANTHER" id="PTHR48423:SF1">
    <property type="entry name" value="INTERLEUKIN-27 RECEPTOR SUBUNIT ALPHA"/>
    <property type="match status" value="1"/>
</dbReference>
<dbReference type="GO" id="GO:0005886">
    <property type="term" value="C:plasma membrane"/>
    <property type="evidence" value="ECO:0007669"/>
    <property type="project" value="UniProtKB-ARBA"/>
</dbReference>
<evidence type="ECO:0000256" key="5">
    <source>
        <dbReference type="ARBA" id="ARBA00022737"/>
    </source>
</evidence>
<proteinExistence type="inferred from homology"/>
<evidence type="ECO:0000313" key="13">
    <source>
        <dbReference type="Ensembl" id="ENSGMOP00000008142.2"/>
    </source>
</evidence>
<dbReference type="InterPro" id="IPR036116">
    <property type="entry name" value="FN3_sf"/>
</dbReference>
<evidence type="ECO:0000256" key="10">
    <source>
        <dbReference type="SAM" id="MobiDB-lite"/>
    </source>
</evidence>
<feature type="domain" description="Fibronectin type-III" evidence="12">
    <location>
        <begin position="184"/>
        <end position="270"/>
    </location>
</feature>
<keyword evidence="14" id="KW-1185">Reference proteome</keyword>
<keyword evidence="7" id="KW-0472">Membrane</keyword>
<comment type="subcellular location">
    <subcellularLocation>
        <location evidence="1">Membrane</location>
        <topology evidence="1">Single-pass type I membrane protein</topology>
    </subcellularLocation>
</comment>